<evidence type="ECO:0000256" key="1">
    <source>
        <dbReference type="SAM" id="Coils"/>
    </source>
</evidence>
<protein>
    <submittedName>
        <fullName evidence="3">Uncharacterized protein</fullName>
    </submittedName>
</protein>
<organism evidence="3 4">
    <name type="scientific">Apiospora rasikravindrae</name>
    <dbReference type="NCBI Taxonomy" id="990691"/>
    <lineage>
        <taxon>Eukaryota</taxon>
        <taxon>Fungi</taxon>
        <taxon>Dikarya</taxon>
        <taxon>Ascomycota</taxon>
        <taxon>Pezizomycotina</taxon>
        <taxon>Sordariomycetes</taxon>
        <taxon>Xylariomycetidae</taxon>
        <taxon>Amphisphaeriales</taxon>
        <taxon>Apiosporaceae</taxon>
        <taxon>Apiospora</taxon>
    </lineage>
</organism>
<comment type="caution">
    <text evidence="3">The sequence shown here is derived from an EMBL/GenBank/DDBJ whole genome shotgun (WGS) entry which is preliminary data.</text>
</comment>
<sequence>MSGEDTSGGGGPSGQAAGVKRPSDSSDNGADSAKKPKSLFGPVDTFSAPATNMFSPVSQPPASSLFSNSPIPSMPLTATGTSLFGNPYTSGVSPQVPSWPPFSNAPNASPYGSRENPVKNNFLPQVIQGKTSTFTPPSIQGFAQQQEKPNPSVQDLTKEISELKKRLVALEKPNAEVEYLLRDVSELTKRLATLEKNIAFNKSSPTPIRSRGNFVHAEEYLAWLQQLDLRPPEGIINWVKADFAFNTVDLVNFGHLKLTLARGGSLCIMPTIFESDKEQSEAEWDHDFFQKQYRSNCIELTTSEPQNVLVVTPKYLLQLGSVYVIRLHKGGQAGCSPFLAGTLCMDICNPARSLWLVARGNTVFLPSRFNLDLAEAGRLSFDVAKLVDDIREVCPSGSSDFVLHNNEQMIQTLKKSACTVSGELVWNKPNALKLGRAIRKGWAEDKDV</sequence>
<evidence type="ECO:0000313" key="3">
    <source>
        <dbReference type="EMBL" id="KAK8041753.1"/>
    </source>
</evidence>
<keyword evidence="1" id="KW-0175">Coiled coil</keyword>
<evidence type="ECO:0000256" key="2">
    <source>
        <dbReference type="SAM" id="MobiDB-lite"/>
    </source>
</evidence>
<keyword evidence="4" id="KW-1185">Reference proteome</keyword>
<feature type="compositionally biased region" description="Gly residues" evidence="2">
    <location>
        <begin position="1"/>
        <end position="13"/>
    </location>
</feature>
<evidence type="ECO:0000313" key="4">
    <source>
        <dbReference type="Proteomes" id="UP001444661"/>
    </source>
</evidence>
<gene>
    <name evidence="3" type="ORF">PG993_006276</name>
</gene>
<feature type="region of interest" description="Disordered" evidence="2">
    <location>
        <begin position="1"/>
        <end position="68"/>
    </location>
</feature>
<feature type="compositionally biased region" description="Polar residues" evidence="2">
    <location>
        <begin position="48"/>
        <end position="68"/>
    </location>
</feature>
<accession>A0ABR1T588</accession>
<name>A0ABR1T588_9PEZI</name>
<proteinExistence type="predicted"/>
<reference evidence="3 4" key="1">
    <citation type="submission" date="2023-01" db="EMBL/GenBank/DDBJ databases">
        <title>Analysis of 21 Apiospora genomes using comparative genomics revels a genus with tremendous synthesis potential of carbohydrate active enzymes and secondary metabolites.</title>
        <authorList>
            <person name="Sorensen T."/>
        </authorList>
    </citation>
    <scope>NUCLEOTIDE SEQUENCE [LARGE SCALE GENOMIC DNA]</scope>
    <source>
        <strain evidence="3 4">CBS 33761</strain>
    </source>
</reference>
<feature type="coiled-coil region" evidence="1">
    <location>
        <begin position="153"/>
        <end position="197"/>
    </location>
</feature>
<dbReference type="Proteomes" id="UP001444661">
    <property type="component" value="Unassembled WGS sequence"/>
</dbReference>
<dbReference type="EMBL" id="JAQQWK010000005">
    <property type="protein sequence ID" value="KAK8041753.1"/>
    <property type="molecule type" value="Genomic_DNA"/>
</dbReference>